<organism evidence="2 3">
    <name type="scientific">Propionispora vibrioides</name>
    <dbReference type="NCBI Taxonomy" id="112903"/>
    <lineage>
        <taxon>Bacteria</taxon>
        <taxon>Bacillati</taxon>
        <taxon>Bacillota</taxon>
        <taxon>Negativicutes</taxon>
        <taxon>Selenomonadales</taxon>
        <taxon>Sporomusaceae</taxon>
        <taxon>Propionispora</taxon>
    </lineage>
</organism>
<protein>
    <submittedName>
        <fullName evidence="2">Thiamin phosphate synthase YjbQ, UPF0047 family</fullName>
    </submittedName>
</protein>
<evidence type="ECO:0000313" key="2">
    <source>
        <dbReference type="EMBL" id="SEO50341.1"/>
    </source>
</evidence>
<dbReference type="STRING" id="112903.SAMN04490178_102219"/>
<comment type="similarity">
    <text evidence="1">Belongs to the UPF0047 family.</text>
</comment>
<dbReference type="RefSeq" id="WP_091743924.1">
    <property type="nucleotide sequence ID" value="NZ_FODY01000002.1"/>
</dbReference>
<reference evidence="2 3" key="1">
    <citation type="submission" date="2016-10" db="EMBL/GenBank/DDBJ databases">
        <authorList>
            <person name="de Groot N.N."/>
        </authorList>
    </citation>
    <scope>NUCLEOTIDE SEQUENCE [LARGE SCALE GENOMIC DNA]</scope>
    <source>
        <strain evidence="2 3">DSM 13305</strain>
    </source>
</reference>
<dbReference type="PANTHER" id="PTHR30615">
    <property type="entry name" value="UNCHARACTERIZED PROTEIN YJBQ-RELATED"/>
    <property type="match status" value="1"/>
</dbReference>
<keyword evidence="3" id="KW-1185">Reference proteome</keyword>
<dbReference type="Pfam" id="PF01894">
    <property type="entry name" value="YjbQ"/>
    <property type="match status" value="1"/>
</dbReference>
<dbReference type="EMBL" id="FODY01000002">
    <property type="protein sequence ID" value="SEO50341.1"/>
    <property type="molecule type" value="Genomic_DNA"/>
</dbReference>
<dbReference type="OrthoDB" id="9801725at2"/>
<evidence type="ECO:0000313" key="3">
    <source>
        <dbReference type="Proteomes" id="UP000198847"/>
    </source>
</evidence>
<name>A0A1H8Q8P8_9FIRM</name>
<evidence type="ECO:0000256" key="1">
    <source>
        <dbReference type="ARBA" id="ARBA00005534"/>
    </source>
</evidence>
<dbReference type="Gene3D" id="2.60.120.460">
    <property type="entry name" value="YjbQ-like"/>
    <property type="match status" value="1"/>
</dbReference>
<dbReference type="SUPFAM" id="SSF111038">
    <property type="entry name" value="YjbQ-like"/>
    <property type="match status" value="1"/>
</dbReference>
<sequence>MIVHGDTLVVKSNGNRPSYHEITEEVRRIIAESKVQEGIVVVSTPHTTCSVFFEEYMHDRNFNGDEVIQVDLNRILDKIIPRCVTEGQYGSPGPKHTEFAMGLNDPNYPPDPGTLLNTDAHLKATLIGSSETFVIRGGKLMTGTVGYIYFVDWDQNRARNRNIYIQVLGK</sequence>
<dbReference type="PANTHER" id="PTHR30615:SF8">
    <property type="entry name" value="UPF0047 PROTEIN C4A8.02C"/>
    <property type="match status" value="1"/>
</dbReference>
<dbReference type="InterPro" id="IPR035917">
    <property type="entry name" value="YjbQ-like_sf"/>
</dbReference>
<dbReference type="AlphaFoldDB" id="A0A1H8Q8P8"/>
<proteinExistence type="inferred from homology"/>
<accession>A0A1H8Q8P8</accession>
<gene>
    <name evidence="2" type="ORF">SAMN04490178_102219</name>
</gene>
<dbReference type="InterPro" id="IPR001602">
    <property type="entry name" value="UPF0047_YjbQ-like"/>
</dbReference>
<dbReference type="Proteomes" id="UP000198847">
    <property type="component" value="Unassembled WGS sequence"/>
</dbReference>